<dbReference type="EMBL" id="RBIN01000003">
    <property type="protein sequence ID" value="RKR06362.1"/>
    <property type="molecule type" value="Genomic_DNA"/>
</dbReference>
<organism evidence="7 8">
    <name type="scientific">Kushneria sinocarnis</name>
    <dbReference type="NCBI Taxonomy" id="595502"/>
    <lineage>
        <taxon>Bacteria</taxon>
        <taxon>Pseudomonadati</taxon>
        <taxon>Pseudomonadota</taxon>
        <taxon>Gammaproteobacteria</taxon>
        <taxon>Oceanospirillales</taxon>
        <taxon>Halomonadaceae</taxon>
        <taxon>Kushneria</taxon>
    </lineage>
</organism>
<keyword evidence="8" id="KW-1185">Reference proteome</keyword>
<dbReference type="InterPro" id="IPR050438">
    <property type="entry name" value="LMW_PTPase"/>
</dbReference>
<reference evidence="7 8" key="1">
    <citation type="submission" date="2018-10" db="EMBL/GenBank/DDBJ databases">
        <title>Genomic Encyclopedia of Type Strains, Phase IV (KMG-IV): sequencing the most valuable type-strain genomes for metagenomic binning, comparative biology and taxonomic classification.</title>
        <authorList>
            <person name="Goeker M."/>
        </authorList>
    </citation>
    <scope>NUCLEOTIDE SEQUENCE [LARGE SCALE GENOMIC DNA]</scope>
    <source>
        <strain evidence="7 8">DSM 23229</strain>
    </source>
</reference>
<dbReference type="PRINTS" id="PR00719">
    <property type="entry name" value="LMWPTPASE"/>
</dbReference>
<dbReference type="Gene3D" id="3.40.50.2300">
    <property type="match status" value="1"/>
</dbReference>
<feature type="domain" description="Phosphotyrosine protein phosphatase I" evidence="6">
    <location>
        <begin position="2"/>
        <end position="150"/>
    </location>
</feature>
<accession>A0A420WYQ4</accession>
<evidence type="ECO:0000259" key="6">
    <source>
        <dbReference type="SMART" id="SM00226"/>
    </source>
</evidence>
<evidence type="ECO:0000313" key="7">
    <source>
        <dbReference type="EMBL" id="RKR06362.1"/>
    </source>
</evidence>
<sequence length="157" mass="17569">MIQVLFVCLGNICRSPTAEGVLRARLAREGLAGRVTVDSCGVGDYHIGESPDARAIREARSRDIDIDTLVARQLQARDFEKFDYLLAMDESNLAVLEERRPAGSRGHVALLMDFADSDQREIPDPYFDSEEGFSRVYELIDQACTGLIAQLRRRHGL</sequence>
<dbReference type="SMART" id="SM00226">
    <property type="entry name" value="LMWPc"/>
    <property type="match status" value="1"/>
</dbReference>
<keyword evidence="4" id="KW-0904">Protein phosphatase</keyword>
<name>A0A420WYQ4_9GAMM</name>
<dbReference type="InterPro" id="IPR036196">
    <property type="entry name" value="Ptyr_pPase_sf"/>
</dbReference>
<feature type="active site" description="Proton donor" evidence="5">
    <location>
        <position position="124"/>
    </location>
</feature>
<dbReference type="SUPFAM" id="SSF52788">
    <property type="entry name" value="Phosphotyrosine protein phosphatases I"/>
    <property type="match status" value="1"/>
</dbReference>
<dbReference type="CDD" id="cd16343">
    <property type="entry name" value="LMWPTP"/>
    <property type="match status" value="1"/>
</dbReference>
<dbReference type="Pfam" id="PF01451">
    <property type="entry name" value="LMWPc"/>
    <property type="match status" value="1"/>
</dbReference>
<dbReference type="InterPro" id="IPR023485">
    <property type="entry name" value="Ptyr_pPase"/>
</dbReference>
<dbReference type="InterPro" id="IPR017867">
    <property type="entry name" value="Tyr_phospatase_low_mol_wt"/>
</dbReference>
<dbReference type="GO" id="GO:0004725">
    <property type="term" value="F:protein tyrosine phosphatase activity"/>
    <property type="evidence" value="ECO:0007669"/>
    <property type="project" value="UniProtKB-EC"/>
</dbReference>
<gene>
    <name evidence="7" type="ORF">C7446_1304</name>
</gene>
<evidence type="ECO:0000313" key="8">
    <source>
        <dbReference type="Proteomes" id="UP000281975"/>
    </source>
</evidence>
<keyword evidence="3" id="KW-0378">Hydrolase</keyword>
<dbReference type="EC" id="3.1.3.48" evidence="2"/>
<protein>
    <recommendedName>
        <fullName evidence="2">protein-tyrosine-phosphatase</fullName>
        <ecNumber evidence="2">3.1.3.48</ecNumber>
    </recommendedName>
</protein>
<dbReference type="Proteomes" id="UP000281975">
    <property type="component" value="Unassembled WGS sequence"/>
</dbReference>
<evidence type="ECO:0000256" key="3">
    <source>
        <dbReference type="ARBA" id="ARBA00022801"/>
    </source>
</evidence>
<proteinExistence type="inferred from homology"/>
<dbReference type="AlphaFoldDB" id="A0A420WYQ4"/>
<evidence type="ECO:0000256" key="5">
    <source>
        <dbReference type="PIRSR" id="PIRSR617867-1"/>
    </source>
</evidence>
<evidence type="ECO:0000256" key="2">
    <source>
        <dbReference type="ARBA" id="ARBA00013064"/>
    </source>
</evidence>
<comment type="caution">
    <text evidence="7">The sequence shown here is derived from an EMBL/GenBank/DDBJ whole genome shotgun (WGS) entry which is preliminary data.</text>
</comment>
<evidence type="ECO:0000256" key="1">
    <source>
        <dbReference type="ARBA" id="ARBA00011063"/>
    </source>
</evidence>
<feature type="active site" description="Nucleophile" evidence="5">
    <location>
        <position position="8"/>
    </location>
</feature>
<evidence type="ECO:0000256" key="4">
    <source>
        <dbReference type="ARBA" id="ARBA00022912"/>
    </source>
</evidence>
<dbReference type="PANTHER" id="PTHR11717">
    <property type="entry name" value="LOW MOLECULAR WEIGHT PROTEIN TYROSINE PHOSPHATASE"/>
    <property type="match status" value="1"/>
</dbReference>
<feature type="active site" evidence="5">
    <location>
        <position position="14"/>
    </location>
</feature>
<comment type="similarity">
    <text evidence="1">Belongs to the low molecular weight phosphotyrosine protein phosphatase family.</text>
</comment>
<dbReference type="PANTHER" id="PTHR11717:SF7">
    <property type="entry name" value="LOW MOLECULAR WEIGHT PHOSPHOTYROSINE PROTEIN PHOSPHATASE"/>
    <property type="match status" value="1"/>
</dbReference>
<dbReference type="RefSeq" id="WP_211327868.1">
    <property type="nucleotide sequence ID" value="NZ_RBIN01000003.1"/>
</dbReference>